<dbReference type="InterPro" id="IPR005467">
    <property type="entry name" value="His_kinase_dom"/>
</dbReference>
<dbReference type="PROSITE" id="PS50109">
    <property type="entry name" value="HIS_KIN"/>
    <property type="match status" value="1"/>
</dbReference>
<sequence>MCYRIYIPLCLFALLLLSPRAVLSQQNIASITARISIAKEDTVKLRLYKQAVEYYKKRVPDTAYRYAEEGLNLSEKLGVTTDEAYLSGQLGSLDRTAGRMGLAKVRLQNALELYERGINDKRAIGLLKNELGVLEGLQGNFNEATRQFISALKIYEGLSDTLGIVQTYIKLGTVNDYMENLDKSHLYCTSALALAQIIKDTIDMAYLYNNMAINQGKRGNYEQALKYCELGLSYCNTPRFDEVKVLLLLNTGIIYKEKGEEVRALANFKQALTIAREHDVPNLLLNIAMLDKATPHDQKIPLLKQALAIALKKDQKNIVANIYEVISDVYVDEHNYQAAYTYKDSANEIRQQIFTVQKNAEVANLEALYELDKSKHKVLQLEEQNKNKNFQRNVMIAIAIVIAVALLLYKSYKKTIGLNKELKAGKEKLALANQVKDKIFSIIGHDLRTPTHTIIGMLKVLDSEDHGMTHEEEAKVFKMLKEQSEASLETLNKLLLWGSRQIKGISLERELFNVNETIESNLKLHHENAIEKHIDIVNKVPAETTVYADISHFDFVVRNLLSNGLKFSKNSGEVEIGLAPNSNSEYVCFYVKDHGVGIKAGNTAHIFGLNSTSSLGTSNEKGTGLGLVLCRDFVELNGGKIWVESEEGNGATFYFTMRKRN</sequence>
<dbReference type="InterPro" id="IPR036890">
    <property type="entry name" value="HATPase_C_sf"/>
</dbReference>
<dbReference type="InterPro" id="IPR003661">
    <property type="entry name" value="HisK_dim/P_dom"/>
</dbReference>
<evidence type="ECO:0000313" key="10">
    <source>
        <dbReference type="EMBL" id="PQJ10058.1"/>
    </source>
</evidence>
<dbReference type="AlphaFoldDB" id="A0A2S7STL6"/>
<dbReference type="InterPro" id="IPR050736">
    <property type="entry name" value="Sensor_HK_Regulatory"/>
</dbReference>
<dbReference type="SMART" id="SM00028">
    <property type="entry name" value="TPR"/>
    <property type="match status" value="4"/>
</dbReference>
<feature type="domain" description="Histidine kinase" evidence="9">
    <location>
        <begin position="442"/>
        <end position="661"/>
    </location>
</feature>
<dbReference type="GO" id="GO:0000155">
    <property type="term" value="F:phosphorelay sensor kinase activity"/>
    <property type="evidence" value="ECO:0007669"/>
    <property type="project" value="InterPro"/>
</dbReference>
<keyword evidence="11" id="KW-1185">Reference proteome</keyword>
<dbReference type="Proteomes" id="UP000239872">
    <property type="component" value="Unassembled WGS sequence"/>
</dbReference>
<dbReference type="PANTHER" id="PTHR43711">
    <property type="entry name" value="TWO-COMPONENT HISTIDINE KINASE"/>
    <property type="match status" value="1"/>
</dbReference>
<dbReference type="PROSITE" id="PS50005">
    <property type="entry name" value="TPR"/>
    <property type="match status" value="1"/>
</dbReference>
<comment type="catalytic activity">
    <reaction evidence="1">
        <text>ATP + protein L-histidine = ADP + protein N-phospho-L-histidine.</text>
        <dbReference type="EC" id="2.7.13.3"/>
    </reaction>
</comment>
<organism evidence="10 11">
    <name type="scientific">Flavipsychrobacter stenotrophus</name>
    <dbReference type="NCBI Taxonomy" id="2077091"/>
    <lineage>
        <taxon>Bacteria</taxon>
        <taxon>Pseudomonadati</taxon>
        <taxon>Bacteroidota</taxon>
        <taxon>Chitinophagia</taxon>
        <taxon>Chitinophagales</taxon>
        <taxon>Chitinophagaceae</taxon>
        <taxon>Flavipsychrobacter</taxon>
    </lineage>
</organism>
<evidence type="ECO:0000313" key="11">
    <source>
        <dbReference type="Proteomes" id="UP000239872"/>
    </source>
</evidence>
<evidence type="ECO:0000256" key="2">
    <source>
        <dbReference type="ARBA" id="ARBA00012438"/>
    </source>
</evidence>
<feature type="chain" id="PRO_5015717203" description="histidine kinase" evidence="8">
    <location>
        <begin position="25"/>
        <end position="661"/>
    </location>
</feature>
<dbReference type="SMART" id="SM00387">
    <property type="entry name" value="HATPase_c"/>
    <property type="match status" value="1"/>
</dbReference>
<evidence type="ECO:0000256" key="5">
    <source>
        <dbReference type="ARBA" id="ARBA00022777"/>
    </source>
</evidence>
<dbReference type="Gene3D" id="1.25.40.10">
    <property type="entry name" value="Tetratricopeptide repeat domain"/>
    <property type="match status" value="2"/>
</dbReference>
<dbReference type="InterPro" id="IPR019734">
    <property type="entry name" value="TPR_rpt"/>
</dbReference>
<comment type="caution">
    <text evidence="10">The sequence shown here is derived from an EMBL/GenBank/DDBJ whole genome shotgun (WGS) entry which is preliminary data.</text>
</comment>
<dbReference type="RefSeq" id="WP_105040067.1">
    <property type="nucleotide sequence ID" value="NZ_PPSL01000004.1"/>
</dbReference>
<evidence type="ECO:0000256" key="6">
    <source>
        <dbReference type="ARBA" id="ARBA00023012"/>
    </source>
</evidence>
<dbReference type="EMBL" id="PPSL01000004">
    <property type="protein sequence ID" value="PQJ10058.1"/>
    <property type="molecule type" value="Genomic_DNA"/>
</dbReference>
<keyword evidence="6" id="KW-0902">Two-component regulatory system</keyword>
<proteinExistence type="predicted"/>
<name>A0A2S7STL6_9BACT</name>
<dbReference type="SUPFAM" id="SSF48452">
    <property type="entry name" value="TPR-like"/>
    <property type="match status" value="2"/>
</dbReference>
<reference evidence="10 11" key="1">
    <citation type="submission" date="2018-01" db="EMBL/GenBank/DDBJ databases">
        <title>A novel member of the phylum Bacteroidetes isolated from glacier ice.</title>
        <authorList>
            <person name="Liu Q."/>
            <person name="Xin Y.-H."/>
        </authorList>
    </citation>
    <scope>NUCLEOTIDE SEQUENCE [LARGE SCALE GENOMIC DNA]</scope>
    <source>
        <strain evidence="10 11">RB1R16</strain>
    </source>
</reference>
<dbReference type="InterPro" id="IPR011990">
    <property type="entry name" value="TPR-like_helical_dom_sf"/>
</dbReference>
<dbReference type="InterPro" id="IPR003594">
    <property type="entry name" value="HATPase_dom"/>
</dbReference>
<keyword evidence="3" id="KW-0597">Phosphoprotein</keyword>
<dbReference type="InterPro" id="IPR036097">
    <property type="entry name" value="HisK_dim/P_sf"/>
</dbReference>
<dbReference type="SUPFAM" id="SSF47384">
    <property type="entry name" value="Homodimeric domain of signal transducing histidine kinase"/>
    <property type="match status" value="1"/>
</dbReference>
<dbReference type="EC" id="2.7.13.3" evidence="2"/>
<feature type="repeat" description="TPR" evidence="7">
    <location>
        <begin position="245"/>
        <end position="278"/>
    </location>
</feature>
<feature type="signal peptide" evidence="8">
    <location>
        <begin position="1"/>
        <end position="24"/>
    </location>
</feature>
<evidence type="ECO:0000259" key="9">
    <source>
        <dbReference type="PROSITE" id="PS50109"/>
    </source>
</evidence>
<evidence type="ECO:0000256" key="4">
    <source>
        <dbReference type="ARBA" id="ARBA00022679"/>
    </source>
</evidence>
<dbReference type="InterPro" id="IPR004358">
    <property type="entry name" value="Sig_transdc_His_kin-like_C"/>
</dbReference>
<dbReference type="CDD" id="cd00082">
    <property type="entry name" value="HisKA"/>
    <property type="match status" value="1"/>
</dbReference>
<keyword evidence="5" id="KW-0418">Kinase</keyword>
<evidence type="ECO:0000256" key="8">
    <source>
        <dbReference type="SAM" id="SignalP"/>
    </source>
</evidence>
<evidence type="ECO:0000256" key="3">
    <source>
        <dbReference type="ARBA" id="ARBA00022553"/>
    </source>
</evidence>
<keyword evidence="4" id="KW-0808">Transferase</keyword>
<dbReference type="PRINTS" id="PR00344">
    <property type="entry name" value="BCTRLSENSOR"/>
</dbReference>
<protein>
    <recommendedName>
        <fullName evidence="2">histidine kinase</fullName>
        <ecNumber evidence="2">2.7.13.3</ecNumber>
    </recommendedName>
</protein>
<dbReference type="Gene3D" id="1.10.287.130">
    <property type="match status" value="1"/>
</dbReference>
<dbReference type="PANTHER" id="PTHR43711:SF31">
    <property type="entry name" value="HISTIDINE KINASE"/>
    <property type="match status" value="1"/>
</dbReference>
<dbReference type="Pfam" id="PF02518">
    <property type="entry name" value="HATPase_c"/>
    <property type="match status" value="1"/>
</dbReference>
<keyword evidence="8" id="KW-0732">Signal</keyword>
<evidence type="ECO:0000256" key="1">
    <source>
        <dbReference type="ARBA" id="ARBA00000085"/>
    </source>
</evidence>
<evidence type="ECO:0000256" key="7">
    <source>
        <dbReference type="PROSITE-ProRule" id="PRU00339"/>
    </source>
</evidence>
<keyword evidence="7" id="KW-0802">TPR repeat</keyword>
<dbReference type="OrthoDB" id="9781208at2"/>
<dbReference type="Gene3D" id="3.30.565.10">
    <property type="entry name" value="Histidine kinase-like ATPase, C-terminal domain"/>
    <property type="match status" value="1"/>
</dbReference>
<gene>
    <name evidence="10" type="ORF">CJD36_015275</name>
</gene>
<dbReference type="SUPFAM" id="SSF55874">
    <property type="entry name" value="ATPase domain of HSP90 chaperone/DNA topoisomerase II/histidine kinase"/>
    <property type="match status" value="1"/>
</dbReference>
<accession>A0A2S7STL6</accession>